<evidence type="ECO:0000313" key="9">
    <source>
        <dbReference type="Proteomes" id="UP000052258"/>
    </source>
</evidence>
<dbReference type="AlphaFoldDB" id="A0A0J8GBZ6"/>
<dbReference type="Proteomes" id="UP000052258">
    <property type="component" value="Unassembled WGS sequence"/>
</dbReference>
<dbReference type="InterPro" id="IPR023210">
    <property type="entry name" value="NADP_OxRdtase_dom"/>
</dbReference>
<name>A0A0J8GBZ6_9LIST</name>
<dbReference type="FunFam" id="3.20.20.100:FF:000015">
    <property type="entry name" value="Oxidoreductase, aldo/keto reductase family"/>
    <property type="match status" value="1"/>
</dbReference>
<dbReference type="PANTHER" id="PTHR43827:SF3">
    <property type="entry name" value="NADP-DEPENDENT OXIDOREDUCTASE DOMAIN-CONTAINING PROTEIN"/>
    <property type="match status" value="1"/>
</dbReference>
<evidence type="ECO:0000256" key="6">
    <source>
        <dbReference type="PIRSR" id="PIRSR000097-3"/>
    </source>
</evidence>
<dbReference type="SUPFAM" id="SSF51430">
    <property type="entry name" value="NAD(P)-linked oxidoreductase"/>
    <property type="match status" value="1"/>
</dbReference>
<evidence type="ECO:0000256" key="4">
    <source>
        <dbReference type="PIRSR" id="PIRSR000097-1"/>
    </source>
</evidence>
<feature type="site" description="Lowers pKa of active site Tyr" evidence="6">
    <location>
        <position position="79"/>
    </location>
</feature>
<keyword evidence="9" id="KW-1185">Reference proteome</keyword>
<protein>
    <submittedName>
        <fullName evidence="8">Oxidoreductase, aldo/keto reductase</fullName>
    </submittedName>
</protein>
<dbReference type="Gene3D" id="3.20.20.100">
    <property type="entry name" value="NADP-dependent oxidoreductase domain"/>
    <property type="match status" value="1"/>
</dbReference>
<keyword evidence="3" id="KW-0560">Oxidoreductase</keyword>
<dbReference type="Pfam" id="PF00248">
    <property type="entry name" value="Aldo_ket_red"/>
    <property type="match status" value="1"/>
</dbReference>
<sequence>MAKSFSDDIVLNNGVSMPVHGFGAYKIIDENELRNSLETAVDAGYRLFDTATFYRNEASIGQFFQSAGLKRDEFFVTTKVWNTDQGYDKTQKAFENSLKKLQLDQIDLYLVHWPKQETFFETWKALEKLYDEGLIRAIGVSNFEAHHLDRLSTKANVLPAVDQIETHPYFPNHLLHDYLEKLHIAHQAWSPLGRGPVLEENELKKIGQRYNKTAAQVVLRWHIQNQVAIIPKSENPKRIRENADIYDFELTREEMIVINNLNRGERVSNAPDVIYVRTEPEN</sequence>
<organism evidence="8 9">
    <name type="scientific">Listeria fleischmannii 1991</name>
    <dbReference type="NCBI Taxonomy" id="1430899"/>
    <lineage>
        <taxon>Bacteria</taxon>
        <taxon>Bacillati</taxon>
        <taxon>Bacillota</taxon>
        <taxon>Bacilli</taxon>
        <taxon>Bacillales</taxon>
        <taxon>Listeriaceae</taxon>
        <taxon>Listeria</taxon>
    </lineage>
</organism>
<gene>
    <name evidence="8" type="ORF">X560_1046</name>
</gene>
<feature type="active site" description="Proton donor" evidence="4">
    <location>
        <position position="54"/>
    </location>
</feature>
<dbReference type="GO" id="GO:0016616">
    <property type="term" value="F:oxidoreductase activity, acting on the CH-OH group of donors, NAD or NADP as acceptor"/>
    <property type="evidence" value="ECO:0007669"/>
    <property type="project" value="UniProtKB-ARBA"/>
</dbReference>
<comment type="caution">
    <text evidence="8">The sequence shown here is derived from an EMBL/GenBank/DDBJ whole genome shotgun (WGS) entry which is preliminary data.</text>
</comment>
<accession>A0A0J8GBZ6</accession>
<dbReference type="PROSITE" id="PS00062">
    <property type="entry name" value="ALDOKETO_REDUCTASE_2"/>
    <property type="match status" value="1"/>
</dbReference>
<evidence type="ECO:0000313" key="8">
    <source>
        <dbReference type="EMBL" id="KMT60120.1"/>
    </source>
</evidence>
<dbReference type="PANTHER" id="PTHR43827">
    <property type="entry name" value="2,5-DIKETO-D-GLUCONIC ACID REDUCTASE"/>
    <property type="match status" value="1"/>
</dbReference>
<evidence type="ECO:0000256" key="1">
    <source>
        <dbReference type="ARBA" id="ARBA00007905"/>
    </source>
</evidence>
<dbReference type="InterPro" id="IPR018170">
    <property type="entry name" value="Aldo/ket_reductase_CS"/>
</dbReference>
<dbReference type="PRINTS" id="PR00069">
    <property type="entry name" value="ALDKETRDTASE"/>
</dbReference>
<dbReference type="RefSeq" id="WP_007472929.1">
    <property type="nucleotide sequence ID" value="NZ_KQ130613.1"/>
</dbReference>
<dbReference type="PIRSF" id="PIRSF000097">
    <property type="entry name" value="AKR"/>
    <property type="match status" value="1"/>
</dbReference>
<feature type="binding site" evidence="5">
    <location>
        <position position="112"/>
    </location>
    <ligand>
        <name>substrate</name>
    </ligand>
</feature>
<dbReference type="InterPro" id="IPR036812">
    <property type="entry name" value="NAD(P)_OxRdtase_dom_sf"/>
</dbReference>
<dbReference type="EMBL" id="AZHO01000011">
    <property type="protein sequence ID" value="KMT60120.1"/>
    <property type="molecule type" value="Genomic_DNA"/>
</dbReference>
<proteinExistence type="inferred from homology"/>
<dbReference type="PROSITE" id="PS00798">
    <property type="entry name" value="ALDOKETO_REDUCTASE_1"/>
    <property type="match status" value="1"/>
</dbReference>
<evidence type="ECO:0000256" key="3">
    <source>
        <dbReference type="ARBA" id="ARBA00023002"/>
    </source>
</evidence>
<evidence type="ECO:0000256" key="2">
    <source>
        <dbReference type="ARBA" id="ARBA00022857"/>
    </source>
</evidence>
<dbReference type="InterPro" id="IPR020471">
    <property type="entry name" value="AKR"/>
</dbReference>
<feature type="domain" description="NADP-dependent oxidoreductase" evidence="7">
    <location>
        <begin position="25"/>
        <end position="261"/>
    </location>
</feature>
<dbReference type="OrthoDB" id="9804790at2"/>
<evidence type="ECO:0000256" key="5">
    <source>
        <dbReference type="PIRSR" id="PIRSR000097-2"/>
    </source>
</evidence>
<comment type="similarity">
    <text evidence="1">Belongs to the aldo/keto reductase family.</text>
</comment>
<reference evidence="8 9" key="1">
    <citation type="journal article" date="2015" name="Genome Biol. Evol.">
        <title>Comparative Genomics of Listeria Sensu Lato: Genus-Wide Differences in Evolutionary Dynamics and the Progressive Gain of Complex, Potentially Pathogenicity-Related Traits through Lateral Gene Transfer.</title>
        <authorList>
            <person name="Chiara M."/>
            <person name="Caruso M."/>
            <person name="D'Erchia A.M."/>
            <person name="Manzari C."/>
            <person name="Fraccalvieri R."/>
            <person name="Goffredo E."/>
            <person name="Latorre L."/>
            <person name="Miccolupo A."/>
            <person name="Padalino I."/>
            <person name="Santagada G."/>
            <person name="Chiocco D."/>
            <person name="Pesole G."/>
            <person name="Horner D.S."/>
            <person name="Parisi A."/>
        </authorList>
    </citation>
    <scope>NUCLEOTIDE SEQUENCE [LARGE SCALE GENOMIC DNA]</scope>
    <source>
        <strain evidence="8 9">1991</strain>
    </source>
</reference>
<evidence type="ECO:0000259" key="7">
    <source>
        <dbReference type="Pfam" id="PF00248"/>
    </source>
</evidence>
<dbReference type="PATRIC" id="fig|1430899.3.peg.1080"/>
<keyword evidence="2" id="KW-0521">NADP</keyword>